<keyword evidence="2" id="KW-0812">Transmembrane</keyword>
<evidence type="ECO:0000313" key="4">
    <source>
        <dbReference type="Proteomes" id="UP000626109"/>
    </source>
</evidence>
<accession>A0A813K5W5</accession>
<evidence type="ECO:0000256" key="1">
    <source>
        <dbReference type="SAM" id="MobiDB-lite"/>
    </source>
</evidence>
<reference evidence="3" key="1">
    <citation type="submission" date="2021-02" db="EMBL/GenBank/DDBJ databases">
        <authorList>
            <person name="Dougan E. K."/>
            <person name="Rhodes N."/>
            <person name="Thang M."/>
            <person name="Chan C."/>
        </authorList>
    </citation>
    <scope>NUCLEOTIDE SEQUENCE</scope>
</reference>
<keyword evidence="2" id="KW-0472">Membrane</keyword>
<evidence type="ECO:0000313" key="3">
    <source>
        <dbReference type="EMBL" id="CAE8693391.1"/>
    </source>
</evidence>
<gene>
    <name evidence="3" type="ORF">PGLA2088_LOCUS28365</name>
</gene>
<sequence length="259" mass="27841">AVTFFAIIHYDLDIPYSSIPWQWVVYSLLLPLQMLLSLLLRNKLPMACGGIGCLIACYKVSDVIVEALFASLSSEVKWLLLLAILAPLSASVVLIAMLSVDLREKPGADLQRLVYGVLEDDEVEAFKGSQDELEKCRGPADAAAGSRMSSPMEVRPQSGQPPTLPHHVVDKLEGCGGQLQATAVASQQEAEVVTFVPPGRGDSHNSIAVFDSENQTFEHGKCRSCGNTGIDFMGQPCSCNVASKYQVAPAAEDSDDESV</sequence>
<feature type="region of interest" description="Disordered" evidence="1">
    <location>
        <begin position="140"/>
        <end position="162"/>
    </location>
</feature>
<feature type="non-terminal residue" evidence="3">
    <location>
        <position position="259"/>
    </location>
</feature>
<dbReference type="AlphaFoldDB" id="A0A813K5W5"/>
<keyword evidence="2" id="KW-1133">Transmembrane helix</keyword>
<feature type="transmembrane region" description="Helical" evidence="2">
    <location>
        <begin position="78"/>
        <end position="100"/>
    </location>
</feature>
<proteinExistence type="predicted"/>
<organism evidence="3 4">
    <name type="scientific">Polarella glacialis</name>
    <name type="common">Dinoflagellate</name>
    <dbReference type="NCBI Taxonomy" id="89957"/>
    <lineage>
        <taxon>Eukaryota</taxon>
        <taxon>Sar</taxon>
        <taxon>Alveolata</taxon>
        <taxon>Dinophyceae</taxon>
        <taxon>Suessiales</taxon>
        <taxon>Suessiaceae</taxon>
        <taxon>Polarella</taxon>
    </lineage>
</organism>
<dbReference type="Proteomes" id="UP000626109">
    <property type="component" value="Unassembled WGS sequence"/>
</dbReference>
<name>A0A813K5W5_POLGL</name>
<comment type="caution">
    <text evidence="3">The sequence shown here is derived from an EMBL/GenBank/DDBJ whole genome shotgun (WGS) entry which is preliminary data.</text>
</comment>
<evidence type="ECO:0000256" key="2">
    <source>
        <dbReference type="SAM" id="Phobius"/>
    </source>
</evidence>
<dbReference type="EMBL" id="CAJNNW010027846">
    <property type="protein sequence ID" value="CAE8693391.1"/>
    <property type="molecule type" value="Genomic_DNA"/>
</dbReference>
<protein>
    <submittedName>
        <fullName evidence="3">Uncharacterized protein</fullName>
    </submittedName>
</protein>
<feature type="transmembrane region" description="Helical" evidence="2">
    <location>
        <begin position="20"/>
        <end position="40"/>
    </location>
</feature>